<sequence length="231" mass="25630">MGIIRTTITAGLWGVTGGLASAAAGMTYLAASTTLVNITKDDPIFKSKTYAKYNPRGNPALQDDCFKRVPLSKIRPDLRDNEEALTLEFCRGIWSRLGFWPQSKLQERYDKPPGTDDNLWHTSDLAVSKFEKGLRFSNHFEVVEHQGNEIVVRCGGSPLEPGLRASDGLLFFSAKIDRESQQAHFSFKSAMYSSGAPYVEGAEHGIPAKIGFLHRWYVRMLVQSAMGNVKA</sequence>
<dbReference type="Proteomes" id="UP001295740">
    <property type="component" value="Unassembled WGS sequence"/>
</dbReference>
<reference evidence="1" key="1">
    <citation type="submission" date="2023-10" db="EMBL/GenBank/DDBJ databases">
        <authorList>
            <person name="Hackl T."/>
        </authorList>
    </citation>
    <scope>NUCLEOTIDE SEQUENCE</scope>
</reference>
<dbReference type="EMBL" id="CAUWAG010000008">
    <property type="protein sequence ID" value="CAJ2506254.1"/>
    <property type="molecule type" value="Genomic_DNA"/>
</dbReference>
<proteinExistence type="predicted"/>
<protein>
    <submittedName>
        <fullName evidence="1">Uu.00g003840.m01.CDS01</fullName>
    </submittedName>
</protein>
<comment type="caution">
    <text evidence="1">The sequence shown here is derived from an EMBL/GenBank/DDBJ whole genome shotgun (WGS) entry which is preliminary data.</text>
</comment>
<dbReference type="AlphaFoldDB" id="A0AAI8YGC1"/>
<evidence type="ECO:0000313" key="2">
    <source>
        <dbReference type="Proteomes" id="UP001295740"/>
    </source>
</evidence>
<name>A0AAI8YGC1_9PEZI</name>
<organism evidence="1 2">
    <name type="scientific">Anthostomella pinea</name>
    <dbReference type="NCBI Taxonomy" id="933095"/>
    <lineage>
        <taxon>Eukaryota</taxon>
        <taxon>Fungi</taxon>
        <taxon>Dikarya</taxon>
        <taxon>Ascomycota</taxon>
        <taxon>Pezizomycotina</taxon>
        <taxon>Sordariomycetes</taxon>
        <taxon>Xylariomycetidae</taxon>
        <taxon>Xylariales</taxon>
        <taxon>Xylariaceae</taxon>
        <taxon>Anthostomella</taxon>
    </lineage>
</organism>
<accession>A0AAI8YGC1</accession>
<keyword evidence="2" id="KW-1185">Reference proteome</keyword>
<gene>
    <name evidence="1" type="ORF">KHLLAP_LOCUS6722</name>
</gene>
<evidence type="ECO:0000313" key="1">
    <source>
        <dbReference type="EMBL" id="CAJ2506254.1"/>
    </source>
</evidence>